<evidence type="ECO:0000313" key="3">
    <source>
        <dbReference type="Proteomes" id="UP000074382"/>
    </source>
</evidence>
<proteinExistence type="predicted"/>
<accession>A0A147KHM7</accession>
<comment type="caution">
    <text evidence="2">The sequence shown here is derived from an EMBL/GenBank/DDBJ whole genome shotgun (WGS) entry which is preliminary data.</text>
</comment>
<dbReference type="OrthoDB" id="273614at2"/>
<evidence type="ECO:0000313" key="2">
    <source>
        <dbReference type="EMBL" id="KUP96807.1"/>
    </source>
</evidence>
<dbReference type="InterPro" id="IPR016181">
    <property type="entry name" value="Acyl_CoA_acyltransferase"/>
</dbReference>
<keyword evidence="2" id="KW-0808">Transferase</keyword>
<dbReference type="InterPro" id="IPR000182">
    <property type="entry name" value="GNAT_dom"/>
</dbReference>
<dbReference type="PATRIC" id="fig|665004.4.peg.3481"/>
<dbReference type="RefSeq" id="WP_068758101.1">
    <property type="nucleotide sequence ID" value="NZ_KQ950185.1"/>
</dbReference>
<reference evidence="3" key="1">
    <citation type="journal article" date="2017" name="Acta Aliment.">
        <title>Plant polysaccharide degrading enzyme system of Thermpbifida cellulosilytica TB100 revealed by de novo genome project data.</title>
        <authorList>
            <person name="Toth A."/>
            <person name="Baka E."/>
            <person name="Luzics S."/>
            <person name="Bata-Vidacs I."/>
            <person name="Nagy I."/>
            <person name="Balint B."/>
            <person name="Herceg R."/>
            <person name="Olasz F."/>
            <person name="Wilk T."/>
            <person name="Nagy T."/>
            <person name="Kriszt B."/>
            <person name="Nagy I."/>
            <person name="Kukolya J."/>
        </authorList>
    </citation>
    <scope>NUCLEOTIDE SEQUENCE [LARGE SCALE GENOMIC DNA]</scope>
    <source>
        <strain evidence="3">TB100</strain>
    </source>
</reference>
<keyword evidence="3" id="KW-1185">Reference proteome</keyword>
<protein>
    <submittedName>
        <fullName evidence="2">Acetyltransferase</fullName>
    </submittedName>
</protein>
<dbReference type="CDD" id="cd04301">
    <property type="entry name" value="NAT_SF"/>
    <property type="match status" value="1"/>
</dbReference>
<dbReference type="Gene3D" id="3.40.630.30">
    <property type="match status" value="1"/>
</dbReference>
<dbReference type="Proteomes" id="UP000074382">
    <property type="component" value="Unassembled WGS sequence"/>
</dbReference>
<dbReference type="PROSITE" id="PS51186">
    <property type="entry name" value="GNAT"/>
    <property type="match status" value="1"/>
</dbReference>
<dbReference type="GO" id="GO:0016747">
    <property type="term" value="F:acyltransferase activity, transferring groups other than amino-acyl groups"/>
    <property type="evidence" value="ECO:0007669"/>
    <property type="project" value="InterPro"/>
</dbReference>
<evidence type="ECO:0000259" key="1">
    <source>
        <dbReference type="PROSITE" id="PS51186"/>
    </source>
</evidence>
<name>A0A147KHM7_THECS</name>
<dbReference type="Pfam" id="PF00583">
    <property type="entry name" value="Acetyltransf_1"/>
    <property type="match status" value="1"/>
</dbReference>
<feature type="domain" description="N-acetyltransferase" evidence="1">
    <location>
        <begin position="36"/>
        <end position="184"/>
    </location>
</feature>
<dbReference type="EMBL" id="LGEM01000073">
    <property type="protein sequence ID" value="KUP96807.1"/>
    <property type="molecule type" value="Genomic_DNA"/>
</dbReference>
<dbReference type="SUPFAM" id="SSF55729">
    <property type="entry name" value="Acyl-CoA N-acyltransferases (Nat)"/>
    <property type="match status" value="1"/>
</dbReference>
<gene>
    <name evidence="2" type="ORF">AC529_10225</name>
</gene>
<dbReference type="STRING" id="665004.AC529_10225"/>
<dbReference type="AlphaFoldDB" id="A0A147KHM7"/>
<sequence>MQTSLETKPRAGVSGVLRFRYIGPFEVAELAELWGALHRQHTTIASHLEDLLGSVSVEESWRRRSRRYVEWLSEPDTIAVVAESGGTDVGYAMVTVREEHHGSWDRGDRVAVVQTLSVHPDHSLDFVGGGLLDEVRRQLAEMGVRDLELPAVSGNAEAIRFYESQGFRPFVTTMVSRIGAGPHD</sequence>
<organism evidence="2 3">
    <name type="scientific">Thermobifida cellulosilytica TB100</name>
    <dbReference type="NCBI Taxonomy" id="665004"/>
    <lineage>
        <taxon>Bacteria</taxon>
        <taxon>Bacillati</taxon>
        <taxon>Actinomycetota</taxon>
        <taxon>Actinomycetes</taxon>
        <taxon>Streptosporangiales</taxon>
        <taxon>Nocardiopsidaceae</taxon>
        <taxon>Thermobifida</taxon>
    </lineage>
</organism>